<keyword evidence="3" id="KW-1185">Reference proteome</keyword>
<evidence type="ECO:0000256" key="1">
    <source>
        <dbReference type="SAM" id="MobiDB-lite"/>
    </source>
</evidence>
<feature type="compositionally biased region" description="Basic and acidic residues" evidence="1">
    <location>
        <begin position="1"/>
        <end position="10"/>
    </location>
</feature>
<proteinExistence type="predicted"/>
<dbReference type="Proteomes" id="UP000789901">
    <property type="component" value="Unassembled WGS sequence"/>
</dbReference>
<accession>A0ABN7V1D9</accession>
<dbReference type="EMBL" id="CAJVQB010008215">
    <property type="protein sequence ID" value="CAG8715686.1"/>
    <property type="molecule type" value="Genomic_DNA"/>
</dbReference>
<feature type="region of interest" description="Disordered" evidence="1">
    <location>
        <begin position="1"/>
        <end position="78"/>
    </location>
</feature>
<protein>
    <submittedName>
        <fullName evidence="2">18738_t:CDS:1</fullName>
    </submittedName>
</protein>
<reference evidence="2 3" key="1">
    <citation type="submission" date="2021-06" db="EMBL/GenBank/DDBJ databases">
        <authorList>
            <person name="Kallberg Y."/>
            <person name="Tangrot J."/>
            <person name="Rosling A."/>
        </authorList>
    </citation>
    <scope>NUCLEOTIDE SEQUENCE [LARGE SCALE GENOMIC DNA]</scope>
    <source>
        <strain evidence="2 3">120-4 pot B 10/14</strain>
    </source>
</reference>
<organism evidence="2 3">
    <name type="scientific">Gigaspora margarita</name>
    <dbReference type="NCBI Taxonomy" id="4874"/>
    <lineage>
        <taxon>Eukaryota</taxon>
        <taxon>Fungi</taxon>
        <taxon>Fungi incertae sedis</taxon>
        <taxon>Mucoromycota</taxon>
        <taxon>Glomeromycotina</taxon>
        <taxon>Glomeromycetes</taxon>
        <taxon>Diversisporales</taxon>
        <taxon>Gigasporaceae</taxon>
        <taxon>Gigaspora</taxon>
    </lineage>
</organism>
<evidence type="ECO:0000313" key="3">
    <source>
        <dbReference type="Proteomes" id="UP000789901"/>
    </source>
</evidence>
<sequence length="78" mass="8399">MEENTKREADTQIPIYKNKNAPESDIPGNSSGSDESNNVLAKEAQSNSDAYQETGTLSLESNKSQCSTSPICTKSKSL</sequence>
<gene>
    <name evidence="2" type="ORF">GMARGA_LOCUS13096</name>
</gene>
<name>A0ABN7V1D9_GIGMA</name>
<feature type="compositionally biased region" description="Polar residues" evidence="1">
    <location>
        <begin position="27"/>
        <end position="78"/>
    </location>
</feature>
<evidence type="ECO:0000313" key="2">
    <source>
        <dbReference type="EMBL" id="CAG8715686.1"/>
    </source>
</evidence>
<comment type="caution">
    <text evidence="2">The sequence shown here is derived from an EMBL/GenBank/DDBJ whole genome shotgun (WGS) entry which is preliminary data.</text>
</comment>